<accession>Q5GU76</accession>
<dbReference type="HOGENOM" id="CLU_083918_0_0_6"/>
<dbReference type="AlphaFoldDB" id="Q5GU76"/>
<dbReference type="PANTHER" id="PTHR30289:SF1">
    <property type="entry name" value="PEBP (PHOSPHATIDYLETHANOLAMINE-BINDING PROTEIN) FAMILY PROTEIN"/>
    <property type="match status" value="1"/>
</dbReference>
<name>Q5GU76_XANOR</name>
<dbReference type="Gene3D" id="3.90.280.10">
    <property type="entry name" value="PEBP-like"/>
    <property type="match status" value="1"/>
</dbReference>
<dbReference type="InterPro" id="IPR036610">
    <property type="entry name" value="PEBP-like_sf"/>
</dbReference>
<protein>
    <submittedName>
        <fullName evidence="1">Phospholipid-binding protein</fullName>
    </submittedName>
</protein>
<reference evidence="1 2" key="1">
    <citation type="journal article" date="2005" name="Nucleic Acids Res.">
        <title>The genome sequence of Xanthomonas oryzae pathovar oryzae KACC10331, the bacterial blight pathogen of rice.</title>
        <authorList>
            <person name="Lee B.M."/>
            <person name="Park Y.J."/>
            <person name="Park D.S."/>
            <person name="Kang H.W."/>
            <person name="Kim J.G."/>
            <person name="Song E.S."/>
            <person name="Park I.C."/>
            <person name="Yoon U.H."/>
            <person name="Hahn J.H."/>
            <person name="Koo B.S."/>
            <person name="Lee G.B."/>
            <person name="Kim H."/>
            <person name="Park H.S."/>
            <person name="Yoon K.O."/>
            <person name="Kim J.H."/>
            <person name="Jung C.H."/>
            <person name="Koh N.H."/>
            <person name="Seo J.S."/>
            <person name="Go S.J."/>
        </authorList>
    </citation>
    <scope>NUCLEOTIDE SEQUENCE [LARGE SCALE GENOMIC DNA]</scope>
    <source>
        <strain evidence="2">KACC10331 / KXO85</strain>
    </source>
</reference>
<dbReference type="NCBIfam" id="TIGR00481">
    <property type="entry name" value="YbhB/YbcL family Raf kinase inhibitor-like protein"/>
    <property type="match status" value="1"/>
</dbReference>
<proteinExistence type="predicted"/>
<dbReference type="Pfam" id="PF01161">
    <property type="entry name" value="PBP"/>
    <property type="match status" value="1"/>
</dbReference>
<gene>
    <name evidence="1" type="ordered locus">XOO4493</name>
</gene>
<evidence type="ECO:0000313" key="1">
    <source>
        <dbReference type="EMBL" id="AAW77747.1"/>
    </source>
</evidence>
<dbReference type="CDD" id="cd00865">
    <property type="entry name" value="PEBP_bact_arch"/>
    <property type="match status" value="1"/>
</dbReference>
<dbReference type="Proteomes" id="UP000006735">
    <property type="component" value="Chromosome"/>
</dbReference>
<organism evidence="1 2">
    <name type="scientific">Xanthomonas oryzae pv. oryzae (strain KACC10331 / KXO85)</name>
    <dbReference type="NCBI Taxonomy" id="291331"/>
    <lineage>
        <taxon>Bacteria</taxon>
        <taxon>Pseudomonadati</taxon>
        <taxon>Pseudomonadota</taxon>
        <taxon>Gammaproteobacteria</taxon>
        <taxon>Lysobacterales</taxon>
        <taxon>Lysobacteraceae</taxon>
        <taxon>Xanthomonas</taxon>
    </lineage>
</organism>
<sequence>MSHCLQTQCAGSAKPERAHQKVPCRCLSLRPGPRHPDPYRFSRRPSMRLTSNSIENGKPIAVEFAAGTPDGFAPNRNPHLAWSEVPTGTQSFALLCLDPDVPTVPDTVGRDDLQIPVEQPRTDFVHWAMADISADVHEIAAGSCSDGFVVKGKQQPPGPAGARQGLNSYTQWFAGNADMAGDYRGYDGPYPPFNDLRMHRYFFRVFALDVAKLSLPDRFTAADVLSAIQGHVLAEAALHGTYTLNPALR</sequence>
<dbReference type="KEGG" id="xoo:XOO4493"/>
<dbReference type="SUPFAM" id="SSF49777">
    <property type="entry name" value="PEBP-like"/>
    <property type="match status" value="1"/>
</dbReference>
<dbReference type="PANTHER" id="PTHR30289">
    <property type="entry name" value="UNCHARACTERIZED PROTEIN YBCL-RELATED"/>
    <property type="match status" value="1"/>
</dbReference>
<dbReference type="EMBL" id="AE013598">
    <property type="protein sequence ID" value="AAW77747.1"/>
    <property type="molecule type" value="Genomic_DNA"/>
</dbReference>
<dbReference type="InterPro" id="IPR008914">
    <property type="entry name" value="PEBP"/>
</dbReference>
<dbReference type="InterPro" id="IPR005247">
    <property type="entry name" value="YbhB_YbcL/LppC-like"/>
</dbReference>
<dbReference type="STRING" id="291331.XOO4493"/>
<evidence type="ECO:0000313" key="2">
    <source>
        <dbReference type="Proteomes" id="UP000006735"/>
    </source>
</evidence>
<keyword evidence="2" id="KW-1185">Reference proteome</keyword>